<keyword evidence="2" id="KW-1185">Reference proteome</keyword>
<dbReference type="EMBL" id="CM023482">
    <property type="protein sequence ID" value="KAH6939771.1"/>
    <property type="molecule type" value="Genomic_DNA"/>
</dbReference>
<proteinExistence type="predicted"/>
<reference evidence="1" key="1">
    <citation type="submission" date="2020-05" db="EMBL/GenBank/DDBJ databases">
        <title>Large-scale comparative analyses of tick genomes elucidate their genetic diversity and vector capacities.</title>
        <authorList>
            <person name="Jia N."/>
            <person name="Wang J."/>
            <person name="Shi W."/>
            <person name="Du L."/>
            <person name="Sun Y."/>
            <person name="Zhan W."/>
            <person name="Jiang J."/>
            <person name="Wang Q."/>
            <person name="Zhang B."/>
            <person name="Ji P."/>
            <person name="Sakyi L.B."/>
            <person name="Cui X."/>
            <person name="Yuan T."/>
            <person name="Jiang B."/>
            <person name="Yang W."/>
            <person name="Lam T.T.-Y."/>
            <person name="Chang Q."/>
            <person name="Ding S."/>
            <person name="Wang X."/>
            <person name="Zhu J."/>
            <person name="Ruan X."/>
            <person name="Zhao L."/>
            <person name="Wei J."/>
            <person name="Que T."/>
            <person name="Du C."/>
            <person name="Cheng J."/>
            <person name="Dai P."/>
            <person name="Han X."/>
            <person name="Huang E."/>
            <person name="Gao Y."/>
            <person name="Liu J."/>
            <person name="Shao H."/>
            <person name="Ye R."/>
            <person name="Li L."/>
            <person name="Wei W."/>
            <person name="Wang X."/>
            <person name="Wang C."/>
            <person name="Yang T."/>
            <person name="Huo Q."/>
            <person name="Li W."/>
            <person name="Guo W."/>
            <person name="Chen H."/>
            <person name="Zhou L."/>
            <person name="Ni X."/>
            <person name="Tian J."/>
            <person name="Zhou Y."/>
            <person name="Sheng Y."/>
            <person name="Liu T."/>
            <person name="Pan Y."/>
            <person name="Xia L."/>
            <person name="Li J."/>
            <person name="Zhao F."/>
            <person name="Cao W."/>
        </authorList>
    </citation>
    <scope>NUCLEOTIDE SEQUENCE</scope>
    <source>
        <strain evidence="1">Hyas-2018</strain>
    </source>
</reference>
<dbReference type="Proteomes" id="UP000821845">
    <property type="component" value="Chromosome 2"/>
</dbReference>
<organism evidence="1 2">
    <name type="scientific">Hyalomma asiaticum</name>
    <name type="common">Tick</name>
    <dbReference type="NCBI Taxonomy" id="266040"/>
    <lineage>
        <taxon>Eukaryota</taxon>
        <taxon>Metazoa</taxon>
        <taxon>Ecdysozoa</taxon>
        <taxon>Arthropoda</taxon>
        <taxon>Chelicerata</taxon>
        <taxon>Arachnida</taxon>
        <taxon>Acari</taxon>
        <taxon>Parasitiformes</taxon>
        <taxon>Ixodida</taxon>
        <taxon>Ixodoidea</taxon>
        <taxon>Ixodidae</taxon>
        <taxon>Hyalomminae</taxon>
        <taxon>Hyalomma</taxon>
    </lineage>
</organism>
<name>A0ACB7T0Y3_HYAAI</name>
<comment type="caution">
    <text evidence="1">The sequence shown here is derived from an EMBL/GenBank/DDBJ whole genome shotgun (WGS) entry which is preliminary data.</text>
</comment>
<evidence type="ECO:0000313" key="2">
    <source>
        <dbReference type="Proteomes" id="UP000821845"/>
    </source>
</evidence>
<evidence type="ECO:0000313" key="1">
    <source>
        <dbReference type="EMBL" id="KAH6939771.1"/>
    </source>
</evidence>
<accession>A0ACB7T0Y3</accession>
<protein>
    <submittedName>
        <fullName evidence="1">Uncharacterized protein</fullName>
    </submittedName>
</protein>
<gene>
    <name evidence="1" type="ORF">HPB50_021575</name>
</gene>
<sequence>MCDAVMGRTNHFASEPQLRPRVELICTGYDDPKPVADFLDEIDSYSKADGASEAHVLARVLPLAFRGSAGWRHNNSPVTFHMGRVCNALPKGIFAPWVRATSPA</sequence>